<comment type="caution">
    <text evidence="1">The sequence shown here is derived from an EMBL/GenBank/DDBJ whole genome shotgun (WGS) entry which is preliminary data.</text>
</comment>
<gene>
    <name evidence="1" type="ORF">LTR37_020819</name>
</gene>
<dbReference type="Proteomes" id="UP001281147">
    <property type="component" value="Unassembled WGS sequence"/>
</dbReference>
<name>A0ACC3MAE4_9PEZI</name>
<reference evidence="1" key="1">
    <citation type="submission" date="2023-07" db="EMBL/GenBank/DDBJ databases">
        <title>Black Yeasts Isolated from many extreme environments.</title>
        <authorList>
            <person name="Coleine C."/>
            <person name="Stajich J.E."/>
            <person name="Selbmann L."/>
        </authorList>
    </citation>
    <scope>NUCLEOTIDE SEQUENCE</scope>
    <source>
        <strain evidence="1">CCFEE 5714</strain>
    </source>
</reference>
<proteinExistence type="predicted"/>
<evidence type="ECO:0000313" key="1">
    <source>
        <dbReference type="EMBL" id="KAK3681860.1"/>
    </source>
</evidence>
<evidence type="ECO:0000313" key="2">
    <source>
        <dbReference type="Proteomes" id="UP001281147"/>
    </source>
</evidence>
<sequence>MHEQQTKCIQVVRKEQAGTTACRLLSLPAELRCWIWRLSFTGDRSGGAMTDLFTAACPNSALLATCQQIKAEAMEFYMAAAAGPDWWSTAKFCIIPTAKNPFYESTARNPFSETTVGLHFREDVEALGDKKLKLITRLRVSGPEYTVEFTNGVWTCDCWQSEDPQPPEHRNALRSSSCPRRAMYVKASATRSLWSDKRYQFWDAIHSVAGLGVLKRHFAMLRSDLSEQDVVEVKEMLEWGGLTKEELLAMLQWCWGRR</sequence>
<organism evidence="1 2">
    <name type="scientific">Vermiconidia calcicola</name>
    <dbReference type="NCBI Taxonomy" id="1690605"/>
    <lineage>
        <taxon>Eukaryota</taxon>
        <taxon>Fungi</taxon>
        <taxon>Dikarya</taxon>
        <taxon>Ascomycota</taxon>
        <taxon>Pezizomycotina</taxon>
        <taxon>Dothideomycetes</taxon>
        <taxon>Dothideomycetidae</taxon>
        <taxon>Mycosphaerellales</taxon>
        <taxon>Extremaceae</taxon>
        <taxon>Vermiconidia</taxon>
    </lineage>
</organism>
<accession>A0ACC3MAE4</accession>
<protein>
    <submittedName>
        <fullName evidence="1">Uncharacterized protein</fullName>
    </submittedName>
</protein>
<keyword evidence="2" id="KW-1185">Reference proteome</keyword>
<dbReference type="EMBL" id="JAUTXU010000393">
    <property type="protein sequence ID" value="KAK3681860.1"/>
    <property type="molecule type" value="Genomic_DNA"/>
</dbReference>